<evidence type="ECO:0000313" key="1">
    <source>
        <dbReference type="EMBL" id="KAJ1370168.1"/>
    </source>
</evidence>
<name>A0AAD5R5N0_PARTN</name>
<reference evidence="1" key="1">
    <citation type="submission" date="2021-06" db="EMBL/GenBank/DDBJ databases">
        <title>Parelaphostrongylus tenuis whole genome reference sequence.</title>
        <authorList>
            <person name="Garwood T.J."/>
            <person name="Larsen P.A."/>
            <person name="Fountain-Jones N.M."/>
            <person name="Garbe J.R."/>
            <person name="Macchietto M.G."/>
            <person name="Kania S.A."/>
            <person name="Gerhold R.W."/>
            <person name="Richards J.E."/>
            <person name="Wolf T.M."/>
        </authorList>
    </citation>
    <scope>NUCLEOTIDE SEQUENCE</scope>
    <source>
        <strain evidence="1">MNPRO001-30</strain>
        <tissue evidence="1">Meninges</tissue>
    </source>
</reference>
<gene>
    <name evidence="1" type="ORF">KIN20_031838</name>
</gene>
<dbReference type="Proteomes" id="UP001196413">
    <property type="component" value="Unassembled WGS sequence"/>
</dbReference>
<keyword evidence="2" id="KW-1185">Reference proteome</keyword>
<protein>
    <submittedName>
        <fullName evidence="1">Uncharacterized protein</fullName>
    </submittedName>
</protein>
<sequence length="265" mass="29541">MTNLRSVKTQPNLVAKKDNFNWSQFAENGIEVEQNGNSVEPVLNETMMVDESDKDRRSDVINGGNPEDANITTYISLCSESIAGLDITDSKELSTALSISAVRSASIVNCFPQPNITLHQSSERQSSVSSKCKSEDLEIFPVAESALKVGCDLMEDNNQNLFPHPGEVYEEFNVDENAERVSFEHEKGLRESPVNFSPDLRSEPSFGTTAEQNNNQQVSDSAACYVQEVLLSVRKWRMTRLKASLGVNTWSCDERLLLQHFINAK</sequence>
<accession>A0AAD5R5N0</accession>
<proteinExistence type="predicted"/>
<organism evidence="1 2">
    <name type="scientific">Parelaphostrongylus tenuis</name>
    <name type="common">Meningeal worm</name>
    <dbReference type="NCBI Taxonomy" id="148309"/>
    <lineage>
        <taxon>Eukaryota</taxon>
        <taxon>Metazoa</taxon>
        <taxon>Ecdysozoa</taxon>
        <taxon>Nematoda</taxon>
        <taxon>Chromadorea</taxon>
        <taxon>Rhabditida</taxon>
        <taxon>Rhabditina</taxon>
        <taxon>Rhabditomorpha</taxon>
        <taxon>Strongyloidea</taxon>
        <taxon>Metastrongylidae</taxon>
        <taxon>Parelaphostrongylus</taxon>
    </lineage>
</organism>
<comment type="caution">
    <text evidence="1">The sequence shown here is derived from an EMBL/GenBank/DDBJ whole genome shotgun (WGS) entry which is preliminary data.</text>
</comment>
<dbReference type="EMBL" id="JAHQIW010006746">
    <property type="protein sequence ID" value="KAJ1370168.1"/>
    <property type="molecule type" value="Genomic_DNA"/>
</dbReference>
<dbReference type="AlphaFoldDB" id="A0AAD5R5N0"/>
<evidence type="ECO:0000313" key="2">
    <source>
        <dbReference type="Proteomes" id="UP001196413"/>
    </source>
</evidence>